<dbReference type="PROSITE" id="PS00062">
    <property type="entry name" value="ALDOKETO_REDUCTASE_2"/>
    <property type="match status" value="1"/>
</dbReference>
<dbReference type="SUPFAM" id="SSF51430">
    <property type="entry name" value="NAD(P)-linked oxidoreductase"/>
    <property type="match status" value="1"/>
</dbReference>
<dbReference type="Pfam" id="PF00248">
    <property type="entry name" value="Aldo_ket_red"/>
    <property type="match status" value="1"/>
</dbReference>
<dbReference type="PIRSF" id="PIRSF000097">
    <property type="entry name" value="AKR"/>
    <property type="match status" value="1"/>
</dbReference>
<evidence type="ECO:0000256" key="1">
    <source>
        <dbReference type="ARBA" id="ARBA00007905"/>
    </source>
</evidence>
<keyword evidence="2" id="KW-0560">Oxidoreductase</keyword>
<dbReference type="GO" id="GO:0016491">
    <property type="term" value="F:oxidoreductase activity"/>
    <property type="evidence" value="ECO:0007669"/>
    <property type="project" value="UniProtKB-KW"/>
</dbReference>
<dbReference type="Proteomes" id="UP000594262">
    <property type="component" value="Unplaced"/>
</dbReference>
<dbReference type="PROSITE" id="PS51257">
    <property type="entry name" value="PROKAR_LIPOPROTEIN"/>
    <property type="match status" value="1"/>
</dbReference>
<dbReference type="InterPro" id="IPR036812">
    <property type="entry name" value="NAD(P)_OxRdtase_dom_sf"/>
</dbReference>
<proteinExistence type="inferred from homology"/>
<evidence type="ECO:0000259" key="6">
    <source>
        <dbReference type="Pfam" id="PF00248"/>
    </source>
</evidence>
<dbReference type="PANTHER" id="PTHR43827:SF13">
    <property type="entry name" value="ALDO_KETO REDUCTASE FAMILY PROTEIN"/>
    <property type="match status" value="1"/>
</dbReference>
<protein>
    <recommendedName>
        <fullName evidence="6">NADP-dependent oxidoreductase domain-containing protein</fullName>
    </recommendedName>
</protein>
<reference evidence="7" key="1">
    <citation type="submission" date="2021-01" db="UniProtKB">
        <authorList>
            <consortium name="EnsemblMetazoa"/>
        </authorList>
    </citation>
    <scope>IDENTIFICATION</scope>
</reference>
<sequence length="295" mass="33211">MASIGEKVDLCDGNSMPLFGFGCWDLDNEGDVAYNSVTAALKEGYRLIDTAALYGNEESVGRALKASSIKREDLFVVTKLDLHKHGYETAKESLKESLDKLGLDYVDLFLIHTPMPGKVLDSWKAMMELKKEGKAKSIGVSNFNGEHIQALLDAGLEKPAVNQFEIHPMHRRDEVVKYCRDNDITVMGYCPLARGQILKPGTCPLAEEISNKVNKTVSQVCLRWALQKRYITIPKSTSAVHIRENCQLYDFVLSDEEMSRFENLKTDMQISVACEAMKHTWNEIKGNDKPGQWEM</sequence>
<dbReference type="AlphaFoldDB" id="A0A7M5X9V9"/>
<dbReference type="PROSITE" id="PS00798">
    <property type="entry name" value="ALDOKETO_REDUCTASE_1"/>
    <property type="match status" value="1"/>
</dbReference>
<name>A0A7M5X9V9_9CNID</name>
<dbReference type="InterPro" id="IPR023210">
    <property type="entry name" value="NADP_OxRdtase_dom"/>
</dbReference>
<dbReference type="OrthoDB" id="416253at2759"/>
<evidence type="ECO:0000256" key="4">
    <source>
        <dbReference type="PIRSR" id="PIRSR000097-2"/>
    </source>
</evidence>
<accession>A0A7M5X9V9</accession>
<keyword evidence="8" id="KW-1185">Reference proteome</keyword>
<dbReference type="Gene3D" id="3.20.20.100">
    <property type="entry name" value="NADP-dependent oxidoreductase domain"/>
    <property type="match status" value="1"/>
</dbReference>
<organism evidence="7 8">
    <name type="scientific">Clytia hemisphaerica</name>
    <dbReference type="NCBI Taxonomy" id="252671"/>
    <lineage>
        <taxon>Eukaryota</taxon>
        <taxon>Metazoa</taxon>
        <taxon>Cnidaria</taxon>
        <taxon>Hydrozoa</taxon>
        <taxon>Hydroidolina</taxon>
        <taxon>Leptothecata</taxon>
        <taxon>Obeliida</taxon>
        <taxon>Clytiidae</taxon>
        <taxon>Clytia</taxon>
    </lineage>
</organism>
<comment type="similarity">
    <text evidence="1">Belongs to the aldo/keto reductase family.</text>
</comment>
<dbReference type="InterPro" id="IPR018170">
    <property type="entry name" value="Aldo/ket_reductase_CS"/>
</dbReference>
<dbReference type="GeneID" id="136817078"/>
<feature type="site" description="Lowers pKa of active site Tyr" evidence="5">
    <location>
        <position position="79"/>
    </location>
</feature>
<evidence type="ECO:0000256" key="5">
    <source>
        <dbReference type="PIRSR" id="PIRSR000097-3"/>
    </source>
</evidence>
<dbReference type="InterPro" id="IPR020471">
    <property type="entry name" value="AKR"/>
</dbReference>
<dbReference type="EnsemblMetazoa" id="CLYHEMT020013.1">
    <property type="protein sequence ID" value="CLYHEMP020013.1"/>
    <property type="gene ID" value="CLYHEMG020013"/>
</dbReference>
<feature type="active site" description="Proton donor" evidence="3">
    <location>
        <position position="54"/>
    </location>
</feature>
<dbReference type="FunFam" id="3.20.20.100:FF:000015">
    <property type="entry name" value="Oxidoreductase, aldo/keto reductase family"/>
    <property type="match status" value="1"/>
</dbReference>
<evidence type="ECO:0000256" key="2">
    <source>
        <dbReference type="ARBA" id="ARBA00023002"/>
    </source>
</evidence>
<evidence type="ECO:0000313" key="8">
    <source>
        <dbReference type="Proteomes" id="UP000594262"/>
    </source>
</evidence>
<dbReference type="CDD" id="cd19071">
    <property type="entry name" value="AKR_AKR1-5-like"/>
    <property type="match status" value="1"/>
</dbReference>
<feature type="domain" description="NADP-dependent oxidoreductase" evidence="6">
    <location>
        <begin position="20"/>
        <end position="264"/>
    </location>
</feature>
<evidence type="ECO:0000313" key="7">
    <source>
        <dbReference type="EnsemblMetazoa" id="CLYHEMP020013.1"/>
    </source>
</evidence>
<dbReference type="RefSeq" id="XP_066929520.1">
    <property type="nucleotide sequence ID" value="XM_067073419.1"/>
</dbReference>
<feature type="binding site" evidence="4">
    <location>
        <position position="112"/>
    </location>
    <ligand>
        <name>substrate</name>
    </ligand>
</feature>
<dbReference type="PRINTS" id="PR00069">
    <property type="entry name" value="ALDKETRDTASE"/>
</dbReference>
<evidence type="ECO:0000256" key="3">
    <source>
        <dbReference type="PIRSR" id="PIRSR000097-1"/>
    </source>
</evidence>
<dbReference type="PANTHER" id="PTHR43827">
    <property type="entry name" value="2,5-DIKETO-D-GLUCONIC ACID REDUCTASE"/>
    <property type="match status" value="1"/>
</dbReference>